<dbReference type="STRING" id="1849047.A0A3D8QXZ2"/>
<evidence type="ECO:0000313" key="8">
    <source>
        <dbReference type="EMBL" id="RDW66560.1"/>
    </source>
</evidence>
<dbReference type="GO" id="GO:1903475">
    <property type="term" value="P:mitotic actomyosin contractile ring assembly"/>
    <property type="evidence" value="ECO:0007669"/>
    <property type="project" value="UniProtKB-ARBA"/>
</dbReference>
<gene>
    <name evidence="8" type="ORF">BP6252_10195</name>
</gene>
<evidence type="ECO:0000313" key="9">
    <source>
        <dbReference type="Proteomes" id="UP000256645"/>
    </source>
</evidence>
<dbReference type="PANTHER" id="PTHR11604">
    <property type="entry name" value="PROFILIN"/>
    <property type="match status" value="1"/>
</dbReference>
<dbReference type="InterPro" id="IPR036140">
    <property type="entry name" value="PFN_sf"/>
</dbReference>
<keyword evidence="4 7" id="KW-0009">Actin-binding</keyword>
<keyword evidence="3" id="KW-0963">Cytoplasm</keyword>
<dbReference type="AlphaFoldDB" id="A0A3D8QXZ2"/>
<keyword evidence="5 6" id="KW-0206">Cytoskeleton</keyword>
<dbReference type="EMBL" id="PDLM01000011">
    <property type="protein sequence ID" value="RDW66560.1"/>
    <property type="molecule type" value="Genomic_DNA"/>
</dbReference>
<comment type="subcellular location">
    <subcellularLocation>
        <location evidence="1">Cytoplasm</location>
        <location evidence="1">Cytoskeleton</location>
    </subcellularLocation>
</comment>
<dbReference type="OrthoDB" id="421374at2759"/>
<accession>A0A3D8QXZ2</accession>
<dbReference type="InterPro" id="IPR048278">
    <property type="entry name" value="PFN"/>
</dbReference>
<dbReference type="SMART" id="SM00392">
    <property type="entry name" value="PROF"/>
    <property type="match status" value="1"/>
</dbReference>
<comment type="similarity">
    <text evidence="2 7">Belongs to the profilin family.</text>
</comment>
<reference evidence="8 9" key="1">
    <citation type="journal article" date="2018" name="IMA Fungus">
        <title>IMA Genome-F 9: Draft genome sequence of Annulohypoxylon stygium, Aspergillus mulundensis, Berkeleyomyces basicola (syn. Thielaviopsis basicola), Ceratocystis smalleyi, two Cercospora beticola strains, Coleophoma cylindrospora, Fusarium fracticaudum, Phialophora cf. hyalina, and Morchella septimelata.</title>
        <authorList>
            <person name="Wingfield B.D."/>
            <person name="Bills G.F."/>
            <person name="Dong Y."/>
            <person name="Huang W."/>
            <person name="Nel W.J."/>
            <person name="Swalarsk-Parry B.S."/>
            <person name="Vaghefi N."/>
            <person name="Wilken P.M."/>
            <person name="An Z."/>
            <person name="de Beer Z.W."/>
            <person name="De Vos L."/>
            <person name="Chen L."/>
            <person name="Duong T.A."/>
            <person name="Gao Y."/>
            <person name="Hammerbacher A."/>
            <person name="Kikkert J.R."/>
            <person name="Li Y."/>
            <person name="Li H."/>
            <person name="Li K."/>
            <person name="Li Q."/>
            <person name="Liu X."/>
            <person name="Ma X."/>
            <person name="Naidoo K."/>
            <person name="Pethybridge S.J."/>
            <person name="Sun J."/>
            <person name="Steenkamp E.T."/>
            <person name="van der Nest M.A."/>
            <person name="van Wyk S."/>
            <person name="Wingfield M.J."/>
            <person name="Xiong C."/>
            <person name="Yue Q."/>
            <person name="Zhang X."/>
        </authorList>
    </citation>
    <scope>NUCLEOTIDE SEQUENCE [LARGE SCALE GENOMIC DNA]</scope>
    <source>
        <strain evidence="8 9">BP6252</strain>
    </source>
</reference>
<evidence type="ECO:0000256" key="3">
    <source>
        <dbReference type="ARBA" id="ARBA00022490"/>
    </source>
</evidence>
<protein>
    <recommendedName>
        <fullName evidence="7">Profilin</fullName>
    </recommendedName>
</protein>
<evidence type="ECO:0000256" key="4">
    <source>
        <dbReference type="ARBA" id="ARBA00023203"/>
    </source>
</evidence>
<dbReference type="FunFam" id="3.30.450.30:FF:000001">
    <property type="entry name" value="Profilin"/>
    <property type="match status" value="1"/>
</dbReference>
<evidence type="ECO:0000256" key="5">
    <source>
        <dbReference type="ARBA" id="ARBA00023212"/>
    </source>
</evidence>
<sequence>MSWQSYVDDQLVSSGQVDGAAIIGVDDGSIWATSHTDGFQIRQGEGSGAVELFKHPEDVFNRGITLNGMKYMGIKGDERSIYAKKGATGVALVKTNQTILIAHYNEKMLPGNAAVVTERLGDYLLENGY</sequence>
<evidence type="ECO:0000256" key="7">
    <source>
        <dbReference type="RuleBase" id="RU003909"/>
    </source>
</evidence>
<dbReference type="GO" id="GO:0003785">
    <property type="term" value="F:actin monomer binding"/>
    <property type="evidence" value="ECO:0007669"/>
    <property type="project" value="TreeGrafter"/>
</dbReference>
<dbReference type="Proteomes" id="UP000256645">
    <property type="component" value="Unassembled WGS sequence"/>
</dbReference>
<name>A0A3D8QXZ2_9HELO</name>
<dbReference type="Pfam" id="PF00235">
    <property type="entry name" value="Profilin"/>
    <property type="match status" value="1"/>
</dbReference>
<dbReference type="Gene3D" id="3.30.450.30">
    <property type="entry name" value="Dynein light chain 2a, cytoplasmic"/>
    <property type="match status" value="1"/>
</dbReference>
<dbReference type="PANTHER" id="PTHR11604:SF0">
    <property type="entry name" value="PROFILIN"/>
    <property type="match status" value="1"/>
</dbReference>
<evidence type="ECO:0000256" key="6">
    <source>
        <dbReference type="RuleBase" id="RU003908"/>
    </source>
</evidence>
<comment type="function">
    <text evidence="6">Binds to actin and affects the structure of the cytoskeleton. At high concentrations, profilin prevents the polymerization of actin, whereas it enhances it at low concentrations.</text>
</comment>
<dbReference type="GO" id="GO:0005856">
    <property type="term" value="C:cytoskeleton"/>
    <property type="evidence" value="ECO:0007669"/>
    <property type="project" value="UniProtKB-SubCell"/>
</dbReference>
<evidence type="ECO:0000256" key="1">
    <source>
        <dbReference type="ARBA" id="ARBA00004245"/>
    </source>
</evidence>
<proteinExistence type="inferred from homology"/>
<evidence type="ECO:0000256" key="2">
    <source>
        <dbReference type="ARBA" id="ARBA00010058"/>
    </source>
</evidence>
<keyword evidence="9" id="KW-1185">Reference proteome</keyword>
<dbReference type="SUPFAM" id="SSF55770">
    <property type="entry name" value="Profilin (actin-binding protein)"/>
    <property type="match status" value="1"/>
</dbReference>
<dbReference type="GO" id="GO:0005938">
    <property type="term" value="C:cell cortex"/>
    <property type="evidence" value="ECO:0007669"/>
    <property type="project" value="TreeGrafter"/>
</dbReference>
<comment type="subunit">
    <text evidence="6">Occurs in many kinds of cells as a complex with monomeric actin in a 1:1 ratio.</text>
</comment>
<dbReference type="CDD" id="cd00148">
    <property type="entry name" value="PROF"/>
    <property type="match status" value="1"/>
</dbReference>
<comment type="caution">
    <text evidence="8">The sequence shown here is derived from an EMBL/GenBank/DDBJ whole genome shotgun (WGS) entry which is preliminary data.</text>
</comment>
<dbReference type="PROSITE" id="PS00414">
    <property type="entry name" value="PROFILIN"/>
    <property type="match status" value="1"/>
</dbReference>
<dbReference type="InterPro" id="IPR027310">
    <property type="entry name" value="Profilin_CS"/>
</dbReference>
<dbReference type="PRINTS" id="PR00392">
    <property type="entry name" value="PROFILIN"/>
</dbReference>
<dbReference type="PRINTS" id="PR01640">
    <property type="entry name" value="PROFILINPLNT"/>
</dbReference>
<dbReference type="InterPro" id="IPR005455">
    <property type="entry name" value="PFN_euk"/>
</dbReference>
<organism evidence="8 9">
    <name type="scientific">Coleophoma cylindrospora</name>
    <dbReference type="NCBI Taxonomy" id="1849047"/>
    <lineage>
        <taxon>Eukaryota</taxon>
        <taxon>Fungi</taxon>
        <taxon>Dikarya</taxon>
        <taxon>Ascomycota</taxon>
        <taxon>Pezizomycotina</taxon>
        <taxon>Leotiomycetes</taxon>
        <taxon>Helotiales</taxon>
        <taxon>Dermateaceae</taxon>
        <taxon>Coleophoma</taxon>
    </lineage>
</organism>